<keyword evidence="12" id="KW-0804">Transcription</keyword>
<evidence type="ECO:0000256" key="1">
    <source>
        <dbReference type="ARBA" id="ARBA00004123"/>
    </source>
</evidence>
<dbReference type="GO" id="GO:0003677">
    <property type="term" value="F:DNA binding"/>
    <property type="evidence" value="ECO:0007669"/>
    <property type="project" value="UniProtKB-UniRule"/>
</dbReference>
<evidence type="ECO:0000313" key="21">
    <source>
        <dbReference type="EMBL" id="RPA86125.1"/>
    </source>
</evidence>
<evidence type="ECO:0000256" key="4">
    <source>
        <dbReference type="ARBA" id="ARBA00022741"/>
    </source>
</evidence>
<evidence type="ECO:0000256" key="12">
    <source>
        <dbReference type="ARBA" id="ARBA00023163"/>
    </source>
</evidence>
<dbReference type="InterPro" id="IPR000330">
    <property type="entry name" value="SNF2_N"/>
</dbReference>
<evidence type="ECO:0000256" key="15">
    <source>
        <dbReference type="RuleBase" id="RU368001"/>
    </source>
</evidence>
<evidence type="ECO:0000256" key="5">
    <source>
        <dbReference type="ARBA" id="ARBA00022763"/>
    </source>
</evidence>
<feature type="domain" description="Helicase ATP-binding" evidence="18">
    <location>
        <begin position="358"/>
        <end position="530"/>
    </location>
</feature>
<dbReference type="SUPFAM" id="SSF52540">
    <property type="entry name" value="P-loop containing nucleoside triphosphate hydrolases"/>
    <property type="match status" value="2"/>
</dbReference>
<dbReference type="Gene3D" id="3.40.50.300">
    <property type="entry name" value="P-loop containing nucleotide triphosphate hydrolases"/>
    <property type="match status" value="2"/>
</dbReference>
<evidence type="ECO:0000256" key="7">
    <source>
        <dbReference type="ARBA" id="ARBA00022840"/>
    </source>
</evidence>
<dbReference type="AlphaFoldDB" id="A0A3N4IJ08"/>
<feature type="coiled-coil region" evidence="16">
    <location>
        <begin position="169"/>
        <end position="207"/>
    </location>
</feature>
<dbReference type="InterPro" id="IPR027417">
    <property type="entry name" value="P-loop_NTPase"/>
</dbReference>
<feature type="domain" description="Helicase C-terminal" evidence="19">
    <location>
        <begin position="926"/>
        <end position="1081"/>
    </location>
</feature>
<name>A0A3N4IJ08_ASCIM</name>
<dbReference type="SMART" id="SM00487">
    <property type="entry name" value="DEXDc"/>
    <property type="match status" value="1"/>
</dbReference>
<dbReference type="EMBL" id="ML119650">
    <property type="protein sequence ID" value="RPA86125.1"/>
    <property type="molecule type" value="Genomic_DNA"/>
</dbReference>
<dbReference type="InterPro" id="IPR049730">
    <property type="entry name" value="SNF2/RAD54-like_C"/>
</dbReference>
<evidence type="ECO:0000256" key="8">
    <source>
        <dbReference type="ARBA" id="ARBA00023015"/>
    </source>
</evidence>
<dbReference type="FunFam" id="3.40.50.300:FF:001269">
    <property type="entry name" value="SNF2 family helicase/ATPase"/>
    <property type="match status" value="1"/>
</dbReference>
<evidence type="ECO:0000256" key="2">
    <source>
        <dbReference type="ARBA" id="ARBA00007025"/>
    </source>
</evidence>
<dbReference type="GO" id="GO:0031011">
    <property type="term" value="C:Ino80 complex"/>
    <property type="evidence" value="ECO:0007669"/>
    <property type="project" value="UniProtKB-UniRule"/>
</dbReference>
<dbReference type="Pfam" id="PF00271">
    <property type="entry name" value="Helicase_C"/>
    <property type="match status" value="1"/>
</dbReference>
<dbReference type="FunFam" id="3.40.50.10810:FF:000006">
    <property type="entry name" value="Putative DNA helicase INO80"/>
    <property type="match status" value="1"/>
</dbReference>
<organism evidence="21 22">
    <name type="scientific">Ascobolus immersus RN42</name>
    <dbReference type="NCBI Taxonomy" id="1160509"/>
    <lineage>
        <taxon>Eukaryota</taxon>
        <taxon>Fungi</taxon>
        <taxon>Dikarya</taxon>
        <taxon>Ascomycota</taxon>
        <taxon>Pezizomycotina</taxon>
        <taxon>Pezizomycetes</taxon>
        <taxon>Pezizales</taxon>
        <taxon>Ascobolaceae</taxon>
        <taxon>Ascobolus</taxon>
    </lineage>
</organism>
<dbReference type="GO" id="GO:0005524">
    <property type="term" value="F:ATP binding"/>
    <property type="evidence" value="ECO:0007669"/>
    <property type="project" value="UniProtKB-UniRule"/>
</dbReference>
<dbReference type="InterPro" id="IPR050520">
    <property type="entry name" value="INO80/SWR1_helicase"/>
</dbReference>
<dbReference type="PANTHER" id="PTHR45685:SF2">
    <property type="entry name" value="CHROMATIN-REMODELING ATPASE INO80"/>
    <property type="match status" value="1"/>
</dbReference>
<dbReference type="GO" id="GO:0042393">
    <property type="term" value="F:histone binding"/>
    <property type="evidence" value="ECO:0007669"/>
    <property type="project" value="TreeGrafter"/>
</dbReference>
<comment type="subcellular location">
    <subcellularLocation>
        <location evidence="1 15">Nucleus</location>
    </subcellularLocation>
</comment>
<dbReference type="Gene3D" id="3.40.50.10810">
    <property type="entry name" value="Tandem AAA-ATPase domain"/>
    <property type="match status" value="1"/>
</dbReference>
<dbReference type="EC" id="3.6.4.-" evidence="15"/>
<evidence type="ECO:0000259" key="18">
    <source>
        <dbReference type="PROSITE" id="PS51192"/>
    </source>
</evidence>
<evidence type="ECO:0000256" key="6">
    <source>
        <dbReference type="ARBA" id="ARBA00022801"/>
    </source>
</evidence>
<dbReference type="Pfam" id="PF13892">
    <property type="entry name" value="DBINO"/>
    <property type="match status" value="1"/>
</dbReference>
<keyword evidence="5 15" id="KW-0227">DNA damage</keyword>
<dbReference type="PROSITE" id="PS51413">
    <property type="entry name" value="DBINO"/>
    <property type="match status" value="1"/>
</dbReference>
<evidence type="ECO:0000256" key="14">
    <source>
        <dbReference type="ARBA" id="ARBA00023242"/>
    </source>
</evidence>
<sequence length="1151" mass="132553">MNNKVREEQRAKDKAEAALKKRKEDDERNAKLAEQRSRLDDESIHDTDNSAAVVLDEDGAKIKKRKVAPKKAKAKAPVPAKEEPVVPEKIEPHVSKGYNLMYEQIWKDIARRDVPKVYKIQQASLNIKQSNLRKTAQLAAKEARRWQQRTNKNVKDTQARAKRSMREMLTFWKRNEKEERDNRRKAEKEAIERAKREEEMREQKRQARKLNFLISQTELYSHFVGRKIKTNELERSTDTATEGQAETAAEKVPEAVKAGVTGVAGPKKFEELDFDNDDETHLHQAAMHNAQAALQETQQRARAFNAGAADTPKPDLDMEDGEMNFQNPTGLGDIDITQPKLLSCQLKEYQIKGLNWLANLYEQGINGILADEMGLGKTVQSISVMAYLAEKYDIWGPYLVVAPASTLHNWAQEISKFVPEFKVLPYWGNQRDRQILRKFWDRKSPTYRKDAQFHVLITSYQIVVGDAQYFQKMRWQYMILDEAQAIKSSQSSRWKTLLGMQCRNRLLLTGTPIQNSMQELWALLHFIMPGLFDSHDEFSEWFSKDIESHTQSNTQLNEQQLHRLHMILKPFMLRRVKKHVQKELGDKLEIDVYCDLTYRQRSIYKSLRDKLSVMDWLEKATSNTDESAQSLMNLVMQFRKVCNHPDLFERAEVRSPLSLAYFADTISFMREKTDANLFYTTRNHIEYRVPHKVYSEDGNLALVGPNSQAGMRRKVLKKMMNIWTPDFIDRNSRENGHTAFSWLRFVDTSPQEASRAANSDFIDRITSQVEKRDLSVYDAIYDDEPYVPQKVRLLITDLGSQKAIRTTTHEGIMESLTQVYKSAYKETGLANLPPAPPKATAPPIALVCDDRNALIMQDNEQFDPRIRKALLGPSPLEQQRMVDQEYDVCNYPLPPLLPEPSVGKSYSFITAPSMSRFVTDSGKLLALDKLLMELKAGGHRVLLYFQMTRMMDLAEEYLAYRKYKYLRLDGSSKVEDRRDMVSDFQAKPEIFIFLLSTRAGGLGLNLTAADCVIFYDSDWNPTVDQQAEDRAHRLGQTKQVRVYRLLTRGTIEERIRARACQKQDVQKVVMTGKTSTEKKPVDFSKGGNRDMALWLFDEETIEKQLAEKAKEKEQEKAAKKGARKGKKAAATATPKRSAEAMLESMYHEGMD</sequence>
<evidence type="ECO:0000256" key="16">
    <source>
        <dbReference type="SAM" id="Coils"/>
    </source>
</evidence>
<evidence type="ECO:0000256" key="11">
    <source>
        <dbReference type="ARBA" id="ARBA00023159"/>
    </source>
</evidence>
<dbReference type="InterPro" id="IPR001650">
    <property type="entry name" value="Helicase_C-like"/>
</dbReference>
<dbReference type="Proteomes" id="UP000275078">
    <property type="component" value="Unassembled WGS sequence"/>
</dbReference>
<protein>
    <recommendedName>
        <fullName evidence="3 15">Chromatin-remodeling ATPase INO80</fullName>
        <ecNumber evidence="15">3.6.4.-</ecNumber>
    </recommendedName>
</protein>
<dbReference type="STRING" id="1160509.A0A3N4IJ08"/>
<comment type="subunit">
    <text evidence="15">Component of the INO80 chromatin-remodeling complex.</text>
</comment>
<keyword evidence="4" id="KW-0547">Nucleotide-binding</keyword>
<keyword evidence="8" id="KW-0805">Transcription regulation</keyword>
<reference evidence="21 22" key="1">
    <citation type="journal article" date="2018" name="Nat. Ecol. Evol.">
        <title>Pezizomycetes genomes reveal the molecular basis of ectomycorrhizal truffle lifestyle.</title>
        <authorList>
            <person name="Murat C."/>
            <person name="Payen T."/>
            <person name="Noel B."/>
            <person name="Kuo A."/>
            <person name="Morin E."/>
            <person name="Chen J."/>
            <person name="Kohler A."/>
            <person name="Krizsan K."/>
            <person name="Balestrini R."/>
            <person name="Da Silva C."/>
            <person name="Montanini B."/>
            <person name="Hainaut M."/>
            <person name="Levati E."/>
            <person name="Barry K.W."/>
            <person name="Belfiori B."/>
            <person name="Cichocki N."/>
            <person name="Clum A."/>
            <person name="Dockter R.B."/>
            <person name="Fauchery L."/>
            <person name="Guy J."/>
            <person name="Iotti M."/>
            <person name="Le Tacon F."/>
            <person name="Lindquist E.A."/>
            <person name="Lipzen A."/>
            <person name="Malagnac F."/>
            <person name="Mello A."/>
            <person name="Molinier V."/>
            <person name="Miyauchi S."/>
            <person name="Poulain J."/>
            <person name="Riccioni C."/>
            <person name="Rubini A."/>
            <person name="Sitrit Y."/>
            <person name="Splivallo R."/>
            <person name="Traeger S."/>
            <person name="Wang M."/>
            <person name="Zifcakova L."/>
            <person name="Wipf D."/>
            <person name="Zambonelli A."/>
            <person name="Paolocci F."/>
            <person name="Nowrousian M."/>
            <person name="Ottonello S."/>
            <person name="Baldrian P."/>
            <person name="Spatafora J.W."/>
            <person name="Henrissat B."/>
            <person name="Nagy L.G."/>
            <person name="Aury J.M."/>
            <person name="Wincker P."/>
            <person name="Grigoriev I.V."/>
            <person name="Bonfante P."/>
            <person name="Martin F.M."/>
        </authorList>
    </citation>
    <scope>NUCLEOTIDE SEQUENCE [LARGE SCALE GENOMIC DNA]</scope>
    <source>
        <strain evidence="21 22">RN42</strain>
    </source>
</reference>
<dbReference type="PROSITE" id="PS51194">
    <property type="entry name" value="HELICASE_CTER"/>
    <property type="match status" value="1"/>
</dbReference>
<dbReference type="GO" id="GO:0006338">
    <property type="term" value="P:chromatin remodeling"/>
    <property type="evidence" value="ECO:0007669"/>
    <property type="project" value="UniProtKB-UniRule"/>
</dbReference>
<dbReference type="OrthoDB" id="372624at2759"/>
<keyword evidence="13 15" id="KW-0234">DNA repair</keyword>
<keyword evidence="10 15" id="KW-0238">DNA-binding</keyword>
<dbReference type="GO" id="GO:0016887">
    <property type="term" value="F:ATP hydrolysis activity"/>
    <property type="evidence" value="ECO:0007669"/>
    <property type="project" value="TreeGrafter"/>
</dbReference>
<keyword evidence="7 15" id="KW-0067">ATP-binding</keyword>
<feature type="region of interest" description="Disordered" evidence="17">
    <location>
        <begin position="1"/>
        <end position="52"/>
    </location>
</feature>
<accession>A0A3N4IJ08</accession>
<evidence type="ECO:0000256" key="10">
    <source>
        <dbReference type="ARBA" id="ARBA00023125"/>
    </source>
</evidence>
<comment type="similarity">
    <text evidence="2 15">Belongs to the SNF2/RAD54 helicase family.</text>
</comment>
<dbReference type="InterPro" id="IPR020838">
    <property type="entry name" value="DBINO"/>
</dbReference>
<evidence type="ECO:0000256" key="9">
    <source>
        <dbReference type="ARBA" id="ARBA00023054"/>
    </source>
</evidence>
<feature type="compositionally biased region" description="Basic and acidic residues" evidence="17">
    <location>
        <begin position="1"/>
        <end position="48"/>
    </location>
</feature>
<keyword evidence="9 16" id="KW-0175">Coiled coil</keyword>
<dbReference type="PROSITE" id="PS51192">
    <property type="entry name" value="HELICASE_ATP_BIND_1"/>
    <property type="match status" value="1"/>
</dbReference>
<dbReference type="InterPro" id="IPR038718">
    <property type="entry name" value="SNF2-like_sf"/>
</dbReference>
<keyword evidence="11" id="KW-0010">Activator</keyword>
<comment type="catalytic activity">
    <reaction evidence="15">
        <text>ATP + H2O = ADP + phosphate + H(+)</text>
        <dbReference type="Rhea" id="RHEA:13065"/>
        <dbReference type="ChEBI" id="CHEBI:15377"/>
        <dbReference type="ChEBI" id="CHEBI:15378"/>
        <dbReference type="ChEBI" id="CHEBI:30616"/>
        <dbReference type="ChEBI" id="CHEBI:43474"/>
        <dbReference type="ChEBI" id="CHEBI:456216"/>
    </reaction>
</comment>
<dbReference type="GO" id="GO:0006281">
    <property type="term" value="P:DNA repair"/>
    <property type="evidence" value="ECO:0007669"/>
    <property type="project" value="UniProtKB-UniRule"/>
</dbReference>
<comment type="function">
    <text evidence="15">ATPase component of the INO80 complex which remodels chromatin by shifting nucleosomes and is involved in DNA repair.</text>
</comment>
<dbReference type="SMART" id="SM00490">
    <property type="entry name" value="HELICc"/>
    <property type="match status" value="1"/>
</dbReference>
<evidence type="ECO:0000256" key="17">
    <source>
        <dbReference type="SAM" id="MobiDB-lite"/>
    </source>
</evidence>
<dbReference type="CDD" id="cd18793">
    <property type="entry name" value="SF2_C_SNF"/>
    <property type="match status" value="1"/>
</dbReference>
<keyword evidence="6 15" id="KW-0378">Hydrolase</keyword>
<dbReference type="Pfam" id="PF00176">
    <property type="entry name" value="SNF2-rel_dom"/>
    <property type="match status" value="1"/>
</dbReference>
<feature type="region of interest" description="Disordered" evidence="17">
    <location>
        <begin position="64"/>
        <end position="85"/>
    </location>
</feature>
<keyword evidence="22" id="KW-1185">Reference proteome</keyword>
<proteinExistence type="inferred from homology"/>
<comment type="domain">
    <text evidence="15">The DBINO region is involved in binding to DNA.</text>
</comment>
<evidence type="ECO:0000259" key="20">
    <source>
        <dbReference type="PROSITE" id="PS51413"/>
    </source>
</evidence>
<feature type="compositionally biased region" description="Basic residues" evidence="17">
    <location>
        <begin position="64"/>
        <end position="74"/>
    </location>
</feature>
<feature type="compositionally biased region" description="Basic and acidic residues" evidence="17">
    <location>
        <begin position="1107"/>
        <end position="1118"/>
    </location>
</feature>
<evidence type="ECO:0000259" key="19">
    <source>
        <dbReference type="PROSITE" id="PS51194"/>
    </source>
</evidence>
<evidence type="ECO:0000256" key="13">
    <source>
        <dbReference type="ARBA" id="ARBA00023204"/>
    </source>
</evidence>
<gene>
    <name evidence="21" type="ORF">BJ508DRAFT_146457</name>
</gene>
<evidence type="ECO:0000313" key="22">
    <source>
        <dbReference type="Proteomes" id="UP000275078"/>
    </source>
</evidence>
<dbReference type="InterPro" id="IPR014001">
    <property type="entry name" value="Helicase_ATP-bd"/>
</dbReference>
<dbReference type="PANTHER" id="PTHR45685">
    <property type="entry name" value="HELICASE SRCAP-RELATED"/>
    <property type="match status" value="1"/>
</dbReference>
<evidence type="ECO:0000256" key="3">
    <source>
        <dbReference type="ARBA" id="ARBA00019805"/>
    </source>
</evidence>
<feature type="domain" description="DBINO" evidence="20">
    <location>
        <begin position="105"/>
        <end position="230"/>
    </location>
</feature>
<keyword evidence="14" id="KW-0539">Nucleus</keyword>
<feature type="region of interest" description="Disordered" evidence="17">
    <location>
        <begin position="1107"/>
        <end position="1151"/>
    </location>
</feature>